<dbReference type="EMBL" id="CP040916">
    <property type="protein sequence ID" value="QDQ09591.1"/>
    <property type="molecule type" value="Genomic_DNA"/>
</dbReference>
<dbReference type="Proteomes" id="UP000316806">
    <property type="component" value="Chromosome"/>
</dbReference>
<sequence length="413" mass="40908">MTSPAVRATGAWTVAADLPTASSWYGQHDGAVQLDAAGAVLVAGGADSASAALSQAALFDPVAGTWNVVGALRTPRRLHTLTRLAGGKVLVAGGLSGSAPGAPALASAELYDPATRSWTPTGALAGPRWGHAAALLPDGKVLVSGGTSIRSGTTTKALRSAELYDPIAGTWSAAGDMTDARTGHSAVVLAGGAALVCGGTAPVGTADDPALAFCELYDPVAGKWTPTGSLLRGRRLHQATKVSDQAVLVTGGAAPGAPGGGPFDPFSQRTAELYDLNSGTWKTVAPMPSGRALHRAVPFGAGKVLVVGGAASDRDEAGYRSAVLYDAATDTWSPVAGLATGRWAFAVAPLPSGRVLVTGGIARSGLAAADPAATELTATTEIFASEAGANPEADRGSNPDGEGGSDAVPGSDS</sequence>
<dbReference type="InterPro" id="IPR015915">
    <property type="entry name" value="Kelch-typ_b-propeller"/>
</dbReference>
<organism evidence="2 3">
    <name type="scientific">Streptomyces spectabilis</name>
    <dbReference type="NCBI Taxonomy" id="68270"/>
    <lineage>
        <taxon>Bacteria</taxon>
        <taxon>Bacillati</taxon>
        <taxon>Actinomycetota</taxon>
        <taxon>Actinomycetes</taxon>
        <taxon>Kitasatosporales</taxon>
        <taxon>Streptomycetaceae</taxon>
        <taxon>Streptomyces</taxon>
    </lineage>
</organism>
<dbReference type="InterPro" id="IPR011043">
    <property type="entry name" value="Gal_Oxase/kelch_b-propeller"/>
</dbReference>
<dbReference type="SMART" id="SM00612">
    <property type="entry name" value="Kelch"/>
    <property type="match status" value="6"/>
</dbReference>
<evidence type="ECO:0000313" key="2">
    <source>
        <dbReference type="EMBL" id="QDQ09591.1"/>
    </source>
</evidence>
<dbReference type="PANTHER" id="PTHR45632:SF17">
    <property type="entry name" value="KELCH-LIKE PROTEIN 31"/>
    <property type="match status" value="1"/>
</dbReference>
<proteinExistence type="predicted"/>
<dbReference type="InterPro" id="IPR006652">
    <property type="entry name" value="Kelch_1"/>
</dbReference>
<evidence type="ECO:0000256" key="1">
    <source>
        <dbReference type="SAM" id="MobiDB-lite"/>
    </source>
</evidence>
<dbReference type="Gene3D" id="2.120.10.80">
    <property type="entry name" value="Kelch-type beta propeller"/>
    <property type="match status" value="3"/>
</dbReference>
<protein>
    <submittedName>
        <fullName evidence="2">Kelch-like protein 17</fullName>
    </submittedName>
</protein>
<dbReference type="AlphaFoldDB" id="A0A516R1R8"/>
<name>A0A516R1R8_STRST</name>
<dbReference type="SUPFAM" id="SSF50965">
    <property type="entry name" value="Galactose oxidase, central domain"/>
    <property type="match status" value="1"/>
</dbReference>
<feature type="region of interest" description="Disordered" evidence="1">
    <location>
        <begin position="383"/>
        <end position="413"/>
    </location>
</feature>
<dbReference type="RefSeq" id="WP_144001169.1">
    <property type="nucleotide sequence ID" value="NZ_CP040916.1"/>
</dbReference>
<dbReference type="Pfam" id="PF01344">
    <property type="entry name" value="Kelch_1"/>
    <property type="match status" value="1"/>
</dbReference>
<gene>
    <name evidence="2" type="ORF">FH965_02640</name>
</gene>
<reference evidence="2 3" key="1">
    <citation type="journal article" date="2019" name="J. Ind. Microbiol. Biotechnol.">
        <title>The complete genomic sequence of Streptomyces spectabilis NRRL-2792 and identification of secondary metabolite biosynthetic gene clusters.</title>
        <authorList>
            <person name="Sinha A."/>
            <person name="Phillips-Salemka S."/>
            <person name="Niraula T.A."/>
            <person name="Short K.A."/>
            <person name="Niraula N.P."/>
        </authorList>
    </citation>
    <scope>NUCLEOTIDE SEQUENCE [LARGE SCALE GENOMIC DNA]</scope>
    <source>
        <strain evidence="2 3">NRRL 2792</strain>
    </source>
</reference>
<accession>A0A516R1R8</accession>
<dbReference type="PANTHER" id="PTHR45632">
    <property type="entry name" value="LD33804P"/>
    <property type="match status" value="1"/>
</dbReference>
<evidence type="ECO:0000313" key="3">
    <source>
        <dbReference type="Proteomes" id="UP000316806"/>
    </source>
</evidence>